<reference evidence="1 2" key="1">
    <citation type="journal article" date="2021" name="ISME Commun">
        <title>Automated analysis of genomic sequences facilitates high-throughput and comprehensive description of bacteria.</title>
        <authorList>
            <person name="Hitch T.C.A."/>
        </authorList>
    </citation>
    <scope>NUCLEOTIDE SEQUENCE [LARGE SCALE GENOMIC DNA]</scope>
    <source>
        <strain evidence="1 2">Sanger_03</strain>
    </source>
</reference>
<protein>
    <submittedName>
        <fullName evidence="1">Uncharacterized protein</fullName>
    </submittedName>
</protein>
<sequence>MAEEKRSEDSLPDEEKLRIWVQRLKSNDEKVPKELLKTKYQKPYRELKGKIKETADRILSEILTKDIAIRNDEAGQKLISDIQTLIKEKQVAGVSREMGNALTKEYSVDKFLQIAESLHTQVWNLWVPYWQGYCCLYVLPENWEEPYQPPRIYNELTDEFLVDEEKNLWEKHPEWKSEQRTIITAGACRLLAGAKEGETGHGQTGKHQQI</sequence>
<dbReference type="RefSeq" id="WP_158368343.1">
    <property type="nucleotide sequence ID" value="NZ_JAOQJU010000002.1"/>
</dbReference>
<keyword evidence="2" id="KW-1185">Reference proteome</keyword>
<dbReference type="EMBL" id="JAOQJU010000002">
    <property type="protein sequence ID" value="MCU6685690.1"/>
    <property type="molecule type" value="Genomic_DNA"/>
</dbReference>
<evidence type="ECO:0000313" key="2">
    <source>
        <dbReference type="Proteomes" id="UP001652431"/>
    </source>
</evidence>
<evidence type="ECO:0000313" key="1">
    <source>
        <dbReference type="EMBL" id="MCU6685690.1"/>
    </source>
</evidence>
<organism evidence="1 2">
    <name type="scientific">Dorea acetigenes</name>
    <dbReference type="NCBI Taxonomy" id="2981787"/>
    <lineage>
        <taxon>Bacteria</taxon>
        <taxon>Bacillati</taxon>
        <taxon>Bacillota</taxon>
        <taxon>Clostridia</taxon>
        <taxon>Lachnospirales</taxon>
        <taxon>Lachnospiraceae</taxon>
        <taxon>Dorea</taxon>
    </lineage>
</organism>
<proteinExistence type="predicted"/>
<comment type="caution">
    <text evidence="1">The sequence shown here is derived from an EMBL/GenBank/DDBJ whole genome shotgun (WGS) entry which is preliminary data.</text>
</comment>
<accession>A0ABT2RJV6</accession>
<name>A0ABT2RJV6_9FIRM</name>
<dbReference type="Proteomes" id="UP001652431">
    <property type="component" value="Unassembled WGS sequence"/>
</dbReference>
<gene>
    <name evidence="1" type="ORF">OCV99_03800</name>
</gene>